<keyword evidence="3" id="KW-0732">Signal</keyword>
<evidence type="ECO:0000256" key="3">
    <source>
        <dbReference type="ARBA" id="ARBA00022729"/>
    </source>
</evidence>
<evidence type="ECO:0000256" key="4">
    <source>
        <dbReference type="ARBA" id="ARBA00022989"/>
    </source>
</evidence>
<evidence type="ECO:0000313" key="9">
    <source>
        <dbReference type="EMBL" id="KAG0527860.1"/>
    </source>
</evidence>
<dbReference type="Proteomes" id="UP000807115">
    <property type="component" value="Chromosome 6"/>
</dbReference>
<dbReference type="PROSITE" id="PS50011">
    <property type="entry name" value="PROTEIN_KINASE_DOM"/>
    <property type="match status" value="1"/>
</dbReference>
<reference evidence="9" key="2">
    <citation type="submission" date="2020-10" db="EMBL/GenBank/DDBJ databases">
        <authorList>
            <person name="Cooper E.A."/>
            <person name="Brenton Z.W."/>
            <person name="Flinn B.S."/>
            <person name="Jenkins J."/>
            <person name="Shu S."/>
            <person name="Flowers D."/>
            <person name="Luo F."/>
            <person name="Wang Y."/>
            <person name="Xia P."/>
            <person name="Barry K."/>
            <person name="Daum C."/>
            <person name="Lipzen A."/>
            <person name="Yoshinaga Y."/>
            <person name="Schmutz J."/>
            <person name="Saski C."/>
            <person name="Vermerris W."/>
            <person name="Kresovich S."/>
        </authorList>
    </citation>
    <scope>NUCLEOTIDE SEQUENCE</scope>
</reference>
<dbReference type="EMBL" id="CM027685">
    <property type="protein sequence ID" value="KAG0527860.1"/>
    <property type="molecule type" value="Genomic_DNA"/>
</dbReference>
<organism evidence="9 10">
    <name type="scientific">Sorghum bicolor</name>
    <name type="common">Sorghum</name>
    <name type="synonym">Sorghum vulgare</name>
    <dbReference type="NCBI Taxonomy" id="4558"/>
    <lineage>
        <taxon>Eukaryota</taxon>
        <taxon>Viridiplantae</taxon>
        <taxon>Streptophyta</taxon>
        <taxon>Embryophyta</taxon>
        <taxon>Tracheophyta</taxon>
        <taxon>Spermatophyta</taxon>
        <taxon>Magnoliopsida</taxon>
        <taxon>Liliopsida</taxon>
        <taxon>Poales</taxon>
        <taxon>Poaceae</taxon>
        <taxon>PACMAD clade</taxon>
        <taxon>Panicoideae</taxon>
        <taxon>Andropogonodae</taxon>
        <taxon>Andropogoneae</taxon>
        <taxon>Sorghinae</taxon>
        <taxon>Sorghum</taxon>
    </lineage>
</organism>
<reference evidence="9" key="1">
    <citation type="journal article" date="2019" name="BMC Genomics">
        <title>A new reference genome for Sorghum bicolor reveals high levels of sequence similarity between sweet and grain genotypes: implications for the genetics of sugar metabolism.</title>
        <authorList>
            <person name="Cooper E.A."/>
            <person name="Brenton Z.W."/>
            <person name="Flinn B.S."/>
            <person name="Jenkins J."/>
            <person name="Shu S."/>
            <person name="Flowers D."/>
            <person name="Luo F."/>
            <person name="Wang Y."/>
            <person name="Xia P."/>
            <person name="Barry K."/>
            <person name="Daum C."/>
            <person name="Lipzen A."/>
            <person name="Yoshinaga Y."/>
            <person name="Schmutz J."/>
            <person name="Saski C."/>
            <person name="Vermerris W."/>
            <person name="Kresovich S."/>
        </authorList>
    </citation>
    <scope>NUCLEOTIDE SEQUENCE</scope>
</reference>
<evidence type="ECO:0000256" key="1">
    <source>
        <dbReference type="ARBA" id="ARBA00004167"/>
    </source>
</evidence>
<name>A0A921UEB6_SORBI</name>
<dbReference type="Pfam" id="PF00954">
    <property type="entry name" value="S_locus_glycop"/>
    <property type="match status" value="1"/>
</dbReference>
<evidence type="ECO:0000313" key="10">
    <source>
        <dbReference type="Proteomes" id="UP000807115"/>
    </source>
</evidence>
<evidence type="ECO:0000256" key="5">
    <source>
        <dbReference type="ARBA" id="ARBA00023136"/>
    </source>
</evidence>
<dbReference type="InterPro" id="IPR011009">
    <property type="entry name" value="Kinase-like_dom_sf"/>
</dbReference>
<comment type="caution">
    <text evidence="9">The sequence shown here is derived from an EMBL/GenBank/DDBJ whole genome shotgun (WGS) entry which is preliminary data.</text>
</comment>
<evidence type="ECO:0000256" key="7">
    <source>
        <dbReference type="SAM" id="Phobius"/>
    </source>
</evidence>
<keyword evidence="5 7" id="KW-0472">Membrane</keyword>
<evidence type="ECO:0000259" key="8">
    <source>
        <dbReference type="PROSITE" id="PS50011"/>
    </source>
</evidence>
<dbReference type="GO" id="GO:0005524">
    <property type="term" value="F:ATP binding"/>
    <property type="evidence" value="ECO:0007669"/>
    <property type="project" value="InterPro"/>
</dbReference>
<dbReference type="InterPro" id="IPR000858">
    <property type="entry name" value="S_locus_glycoprot_dom"/>
</dbReference>
<feature type="non-terminal residue" evidence="9">
    <location>
        <position position="346"/>
    </location>
</feature>
<proteinExistence type="predicted"/>
<evidence type="ECO:0000256" key="2">
    <source>
        <dbReference type="ARBA" id="ARBA00022692"/>
    </source>
</evidence>
<gene>
    <name evidence="9" type="ORF">BDA96_06G269500</name>
</gene>
<dbReference type="PANTHER" id="PTHR47974">
    <property type="entry name" value="OS07G0415500 PROTEIN"/>
    <property type="match status" value="1"/>
</dbReference>
<dbReference type="GO" id="GO:0004672">
    <property type="term" value="F:protein kinase activity"/>
    <property type="evidence" value="ECO:0007669"/>
    <property type="project" value="InterPro"/>
</dbReference>
<dbReference type="GO" id="GO:0048544">
    <property type="term" value="P:recognition of pollen"/>
    <property type="evidence" value="ECO:0007669"/>
    <property type="project" value="InterPro"/>
</dbReference>
<protein>
    <recommendedName>
        <fullName evidence="8">Protein kinase domain-containing protein</fullName>
    </recommendedName>
</protein>
<evidence type="ECO:0000256" key="6">
    <source>
        <dbReference type="ARBA" id="ARBA00023157"/>
    </source>
</evidence>
<dbReference type="InterPro" id="IPR000719">
    <property type="entry name" value="Prot_kinase_dom"/>
</dbReference>
<dbReference type="AlphaFoldDB" id="A0A921UEB6"/>
<dbReference type="Gene3D" id="1.10.510.10">
    <property type="entry name" value="Transferase(Phosphotransferase) domain 1"/>
    <property type="match status" value="1"/>
</dbReference>
<dbReference type="PANTHER" id="PTHR47974:SF1">
    <property type="entry name" value="PROTEIN KINASE DOMAIN-CONTAINING PROTEIN"/>
    <property type="match status" value="1"/>
</dbReference>
<keyword evidence="4 7" id="KW-1133">Transmembrane helix</keyword>
<comment type="subcellular location">
    <subcellularLocation>
        <location evidence="1">Membrane</location>
        <topology evidence="1">Single-pass membrane protein</topology>
    </subcellularLocation>
</comment>
<feature type="transmembrane region" description="Helical" evidence="7">
    <location>
        <begin position="171"/>
        <end position="194"/>
    </location>
</feature>
<dbReference type="SUPFAM" id="SSF56112">
    <property type="entry name" value="Protein kinase-like (PK-like)"/>
    <property type="match status" value="1"/>
</dbReference>
<keyword evidence="6" id="KW-1015">Disulfide bond</keyword>
<dbReference type="GO" id="GO:0016020">
    <property type="term" value="C:membrane"/>
    <property type="evidence" value="ECO:0007669"/>
    <property type="project" value="UniProtKB-SubCell"/>
</dbReference>
<keyword evidence="2 7" id="KW-0812">Transmembrane</keyword>
<sequence length="346" mass="38997">MGEEGVMRRLKLDYDGNLRLYSLDDATGSWRATWATLPRQCDVHGVCTRYGVCVYQPLLGAGPALSCSESFDFWVFDFNYTPGVSMETCRKMCLDDCNCECYPKITLWNGRAPDISKQNIFLKVATRLKAKDLNPTVLDFHGHAFAVQERNASVVVGSSYFHVRGNRIKFAYFYSFLAVIFVVEAIFIVASGLATASRRVHSEERVRAAVQPFQEVHLRPAVGRDRQVLREARKGRIGDRVQGCAGRRPQHRGVPVGAERDERINHMNLVRMWGFCSEHSNRLLVSEFVENGTLDNALFVSDGGESTLGWRSRCKIAAGVAKGLAHLHHECLEWIVHCDMKPENIL</sequence>
<dbReference type="Pfam" id="PF00069">
    <property type="entry name" value="Pkinase"/>
    <property type="match status" value="1"/>
</dbReference>
<feature type="domain" description="Protein kinase" evidence="8">
    <location>
        <begin position="183"/>
        <end position="346"/>
    </location>
</feature>
<accession>A0A921UEB6</accession>